<evidence type="ECO:0000313" key="2">
    <source>
        <dbReference type="EMBL" id="MFD0726810.1"/>
    </source>
</evidence>
<gene>
    <name evidence="2" type="ORF">ACFQ0E_14525</name>
</gene>
<organism evidence="2 3">
    <name type="scientific">Lysobacter brunescens</name>
    <dbReference type="NCBI Taxonomy" id="262323"/>
    <lineage>
        <taxon>Bacteria</taxon>
        <taxon>Pseudomonadati</taxon>
        <taxon>Pseudomonadota</taxon>
        <taxon>Gammaproteobacteria</taxon>
        <taxon>Lysobacterales</taxon>
        <taxon>Lysobacteraceae</taxon>
        <taxon>Lysobacter</taxon>
    </lineage>
</organism>
<accession>A0ABW2YI71</accession>
<proteinExistence type="predicted"/>
<sequence>MNTMLKTGALVISIAALFALPSGKANASPHWYCYQQYQDCLAYGGDAWTCEVEYYTCRGMLIPVKAPTANSTGNKPD</sequence>
<evidence type="ECO:0000256" key="1">
    <source>
        <dbReference type="SAM" id="SignalP"/>
    </source>
</evidence>
<dbReference type="Proteomes" id="UP001597110">
    <property type="component" value="Unassembled WGS sequence"/>
</dbReference>
<feature type="chain" id="PRO_5046872541" evidence="1">
    <location>
        <begin position="28"/>
        <end position="77"/>
    </location>
</feature>
<dbReference type="EMBL" id="JBHTIF010000003">
    <property type="protein sequence ID" value="MFD0726810.1"/>
    <property type="molecule type" value="Genomic_DNA"/>
</dbReference>
<dbReference type="RefSeq" id="WP_386825002.1">
    <property type="nucleotide sequence ID" value="NZ_JBHTIF010000003.1"/>
</dbReference>
<protein>
    <submittedName>
        <fullName evidence="2">Uncharacterized protein</fullName>
    </submittedName>
</protein>
<reference evidence="3" key="1">
    <citation type="journal article" date="2019" name="Int. J. Syst. Evol. Microbiol.">
        <title>The Global Catalogue of Microorganisms (GCM) 10K type strain sequencing project: providing services to taxonomists for standard genome sequencing and annotation.</title>
        <authorList>
            <consortium name="The Broad Institute Genomics Platform"/>
            <consortium name="The Broad Institute Genome Sequencing Center for Infectious Disease"/>
            <person name="Wu L."/>
            <person name="Ma J."/>
        </authorList>
    </citation>
    <scope>NUCLEOTIDE SEQUENCE [LARGE SCALE GENOMIC DNA]</scope>
    <source>
        <strain evidence="3">CCUG 55585</strain>
    </source>
</reference>
<feature type="signal peptide" evidence="1">
    <location>
        <begin position="1"/>
        <end position="27"/>
    </location>
</feature>
<keyword evidence="1" id="KW-0732">Signal</keyword>
<name>A0ABW2YI71_9GAMM</name>
<evidence type="ECO:0000313" key="3">
    <source>
        <dbReference type="Proteomes" id="UP001597110"/>
    </source>
</evidence>
<comment type="caution">
    <text evidence="2">The sequence shown here is derived from an EMBL/GenBank/DDBJ whole genome shotgun (WGS) entry which is preliminary data.</text>
</comment>
<keyword evidence="3" id="KW-1185">Reference proteome</keyword>